<dbReference type="EMBL" id="JAMFLX010000006">
    <property type="protein sequence ID" value="MCL6269462.1"/>
    <property type="molecule type" value="Genomic_DNA"/>
</dbReference>
<reference evidence="6 7" key="1">
    <citation type="submission" date="2022-05" db="EMBL/GenBank/DDBJ databases">
        <authorList>
            <person name="Park J.-S."/>
        </authorList>
    </citation>
    <scope>NUCLEOTIDE SEQUENCE [LARGE SCALE GENOMIC DNA]</scope>
    <source>
        <strain evidence="6 7">2012CJ34-2</strain>
    </source>
</reference>
<dbReference type="CDD" id="cd00342">
    <property type="entry name" value="gram_neg_porins"/>
    <property type="match status" value="1"/>
</dbReference>
<keyword evidence="7" id="KW-1185">Reference proteome</keyword>
<evidence type="ECO:0000313" key="6">
    <source>
        <dbReference type="EMBL" id="MCL6269462.1"/>
    </source>
</evidence>
<evidence type="ECO:0000256" key="1">
    <source>
        <dbReference type="ARBA" id="ARBA00004571"/>
    </source>
</evidence>
<dbReference type="Pfam" id="PF13609">
    <property type="entry name" value="Porin_4"/>
    <property type="match status" value="1"/>
</dbReference>
<feature type="signal peptide" evidence="4">
    <location>
        <begin position="1"/>
        <end position="19"/>
    </location>
</feature>
<accession>A0ABT0PDK3</accession>
<evidence type="ECO:0000313" key="7">
    <source>
        <dbReference type="Proteomes" id="UP001203338"/>
    </source>
</evidence>
<organism evidence="6 7">
    <name type="scientific">Parendozoicomonas callyspongiae</name>
    <dbReference type="NCBI Taxonomy" id="2942213"/>
    <lineage>
        <taxon>Bacteria</taxon>
        <taxon>Pseudomonadati</taxon>
        <taxon>Pseudomonadota</taxon>
        <taxon>Gammaproteobacteria</taxon>
        <taxon>Oceanospirillales</taxon>
        <taxon>Endozoicomonadaceae</taxon>
        <taxon>Parendozoicomonas</taxon>
    </lineage>
</organism>
<keyword evidence="3" id="KW-0472">Membrane</keyword>
<gene>
    <name evidence="6" type="ORF">M3P05_05850</name>
</gene>
<dbReference type="InterPro" id="IPR023614">
    <property type="entry name" value="Porin_dom_sf"/>
</dbReference>
<evidence type="ECO:0000256" key="4">
    <source>
        <dbReference type="SAM" id="SignalP"/>
    </source>
</evidence>
<dbReference type="PANTHER" id="PTHR34501">
    <property type="entry name" value="PROTEIN YDDL-RELATED"/>
    <property type="match status" value="1"/>
</dbReference>
<comment type="caution">
    <text evidence="6">The sequence shown here is derived from an EMBL/GenBank/DDBJ whole genome shotgun (WGS) entry which is preliminary data.</text>
</comment>
<keyword evidence="2 4" id="KW-0732">Signal</keyword>
<evidence type="ECO:0000259" key="5">
    <source>
        <dbReference type="Pfam" id="PF13609"/>
    </source>
</evidence>
<dbReference type="PANTHER" id="PTHR34501:SF2">
    <property type="entry name" value="OUTER MEMBRANE PORIN F-RELATED"/>
    <property type="match status" value="1"/>
</dbReference>
<dbReference type="SUPFAM" id="SSF56935">
    <property type="entry name" value="Porins"/>
    <property type="match status" value="1"/>
</dbReference>
<proteinExistence type="predicted"/>
<dbReference type="Gene3D" id="2.40.160.10">
    <property type="entry name" value="Porin"/>
    <property type="match status" value="1"/>
</dbReference>
<feature type="chain" id="PRO_5046939355" evidence="4">
    <location>
        <begin position="20"/>
        <end position="326"/>
    </location>
</feature>
<evidence type="ECO:0000256" key="3">
    <source>
        <dbReference type="ARBA" id="ARBA00023136"/>
    </source>
</evidence>
<dbReference type="InterPro" id="IPR033900">
    <property type="entry name" value="Gram_neg_porin_domain"/>
</dbReference>
<dbReference type="Proteomes" id="UP001203338">
    <property type="component" value="Unassembled WGS sequence"/>
</dbReference>
<protein>
    <submittedName>
        <fullName evidence="6">Porin</fullName>
    </submittedName>
</protein>
<feature type="domain" description="Porin" evidence="5">
    <location>
        <begin position="7"/>
        <end position="310"/>
    </location>
</feature>
<sequence>MKKLVLAAAIAAVAGNAMAFEAYNADGTTVSISGEVRTLISNTENDNKGAKFDMGGSKLAVSISHKLSDDLTAEGFMRFAADLNDGSAKLGVDKGYLALGSAQYGKVSIGVVGTAYDDLMGGYDASVNFGGAAKLGADTNGAGGLQNGINYTWSNDSMTVVADYGLEDKETTTTIDSFTGKLDKTYGLGASWTSDFGLTLTGAYGAAKLDNETTEATAKAYGFEADYSFGAFSVGAIINKSEEKAGDTKIEKRGFGTGAAYSFLDNGTAYAGYNVVKTKGADDKTKTYNAGVQYMVHPQVKVFADIAQTKAAEKTNEYALGARVYF</sequence>
<dbReference type="RefSeq" id="WP_249698487.1">
    <property type="nucleotide sequence ID" value="NZ_JAMFLX010000006.1"/>
</dbReference>
<dbReference type="InterPro" id="IPR050298">
    <property type="entry name" value="Gram-neg_bact_OMP"/>
</dbReference>
<comment type="subcellular location">
    <subcellularLocation>
        <location evidence="1">Cell outer membrane</location>
        <topology evidence="1">Multi-pass membrane protein</topology>
    </subcellularLocation>
</comment>
<name>A0ABT0PDK3_9GAMM</name>
<evidence type="ECO:0000256" key="2">
    <source>
        <dbReference type="ARBA" id="ARBA00022729"/>
    </source>
</evidence>